<dbReference type="Proteomes" id="UP000198324">
    <property type="component" value="Unassembled WGS sequence"/>
</dbReference>
<dbReference type="InterPro" id="IPR007546">
    <property type="entry name" value="DUF503"/>
</dbReference>
<evidence type="ECO:0008006" key="3">
    <source>
        <dbReference type="Google" id="ProtNLM"/>
    </source>
</evidence>
<name>A0A238Y0M8_9BACT</name>
<accession>A0A238Y0M8</accession>
<dbReference type="PANTHER" id="PTHR36441:SF1">
    <property type="entry name" value="DUF503 DOMAIN-CONTAINING PROTEIN"/>
    <property type="match status" value="1"/>
</dbReference>
<protein>
    <recommendedName>
        <fullName evidence="3">DUF503 domain-containing protein</fullName>
    </recommendedName>
</protein>
<keyword evidence="2" id="KW-1185">Reference proteome</keyword>
<dbReference type="RefSeq" id="WP_089271502.1">
    <property type="nucleotide sequence ID" value="NZ_FZOC01000001.1"/>
</dbReference>
<organism evidence="1 2">
    <name type="scientific">Humidesulfovibrio mexicanus</name>
    <dbReference type="NCBI Taxonomy" id="147047"/>
    <lineage>
        <taxon>Bacteria</taxon>
        <taxon>Pseudomonadati</taxon>
        <taxon>Thermodesulfobacteriota</taxon>
        <taxon>Desulfovibrionia</taxon>
        <taxon>Desulfovibrionales</taxon>
        <taxon>Desulfovibrionaceae</taxon>
        <taxon>Humidesulfovibrio</taxon>
    </lineage>
</organism>
<dbReference type="Pfam" id="PF04456">
    <property type="entry name" value="DUF503"/>
    <property type="match status" value="1"/>
</dbReference>
<dbReference type="AlphaFoldDB" id="A0A238Y0M8"/>
<dbReference type="PANTHER" id="PTHR36441">
    <property type="entry name" value="HYPOTHETICAL CYTOSOLIC PROTEIN"/>
    <property type="match status" value="1"/>
</dbReference>
<dbReference type="OrthoDB" id="9809023at2"/>
<dbReference type="InterPro" id="IPR036746">
    <property type="entry name" value="TT1725-like_sf"/>
</dbReference>
<gene>
    <name evidence="1" type="ORF">SAMN04488503_0575</name>
</gene>
<evidence type="ECO:0000313" key="1">
    <source>
        <dbReference type="EMBL" id="SNR64522.1"/>
    </source>
</evidence>
<dbReference type="Gene3D" id="3.30.70.1120">
    <property type="entry name" value="TT1725-like"/>
    <property type="match status" value="1"/>
</dbReference>
<sequence length="100" mass="10826">MIIGVLTLEFRLHGNSSLKGKRQVAQSLKQKLRNTFNVAVSEVESQDAHQKLVLAVVTVSGETAKVESRLSKALAMVEAISPAELVRADTEVFSSAGEFE</sequence>
<evidence type="ECO:0000313" key="2">
    <source>
        <dbReference type="Proteomes" id="UP000198324"/>
    </source>
</evidence>
<dbReference type="EMBL" id="FZOC01000001">
    <property type="protein sequence ID" value="SNR64522.1"/>
    <property type="molecule type" value="Genomic_DNA"/>
</dbReference>
<dbReference type="SUPFAM" id="SSF103007">
    <property type="entry name" value="Hypothetical protein TT1725"/>
    <property type="match status" value="1"/>
</dbReference>
<proteinExistence type="predicted"/>
<reference evidence="1 2" key="1">
    <citation type="submission" date="2017-06" db="EMBL/GenBank/DDBJ databases">
        <authorList>
            <person name="Kim H.J."/>
            <person name="Triplett B.A."/>
        </authorList>
    </citation>
    <scope>NUCLEOTIDE SEQUENCE [LARGE SCALE GENOMIC DNA]</scope>
    <source>
        <strain evidence="1 2">DSM 13116</strain>
    </source>
</reference>